<reference evidence="2" key="3">
    <citation type="submission" date="2018-08" db="UniProtKB">
        <authorList>
            <consortium name="EnsemblPlants"/>
        </authorList>
    </citation>
    <scope>IDENTIFICATION</scope>
    <source>
        <strain evidence="2">cv. Bd21</strain>
    </source>
</reference>
<dbReference type="Proteomes" id="UP000008810">
    <property type="component" value="Chromosome 1"/>
</dbReference>
<organism evidence="1">
    <name type="scientific">Brachypodium distachyon</name>
    <name type="common">Purple false brome</name>
    <name type="synonym">Trachynia distachya</name>
    <dbReference type="NCBI Taxonomy" id="15368"/>
    <lineage>
        <taxon>Eukaryota</taxon>
        <taxon>Viridiplantae</taxon>
        <taxon>Streptophyta</taxon>
        <taxon>Embryophyta</taxon>
        <taxon>Tracheophyta</taxon>
        <taxon>Spermatophyta</taxon>
        <taxon>Magnoliopsida</taxon>
        <taxon>Liliopsida</taxon>
        <taxon>Poales</taxon>
        <taxon>Poaceae</taxon>
        <taxon>BOP clade</taxon>
        <taxon>Pooideae</taxon>
        <taxon>Stipodae</taxon>
        <taxon>Brachypodieae</taxon>
        <taxon>Brachypodium</taxon>
    </lineage>
</organism>
<evidence type="ECO:0000313" key="1">
    <source>
        <dbReference type="EMBL" id="PNT75496.1"/>
    </source>
</evidence>
<evidence type="ECO:0000313" key="3">
    <source>
        <dbReference type="Proteomes" id="UP000008810"/>
    </source>
</evidence>
<sequence>MYYQLRVLALHMRHYYQPQVLHMILLQHPW</sequence>
<accession>A0A2K2DMI6</accession>
<reference evidence="1" key="2">
    <citation type="submission" date="2017-06" db="EMBL/GenBank/DDBJ databases">
        <title>WGS assembly of Brachypodium distachyon.</title>
        <authorList>
            <consortium name="The International Brachypodium Initiative"/>
            <person name="Lucas S."/>
            <person name="Harmon-Smith M."/>
            <person name="Lail K."/>
            <person name="Tice H."/>
            <person name="Grimwood J."/>
            <person name="Bruce D."/>
            <person name="Barry K."/>
            <person name="Shu S."/>
            <person name="Lindquist E."/>
            <person name="Wang M."/>
            <person name="Pitluck S."/>
            <person name="Vogel J.P."/>
            <person name="Garvin D.F."/>
            <person name="Mockler T.C."/>
            <person name="Schmutz J."/>
            <person name="Rokhsar D."/>
            <person name="Bevan M.W."/>
        </authorList>
    </citation>
    <scope>NUCLEOTIDE SEQUENCE</scope>
    <source>
        <strain evidence="1">Bd21</strain>
    </source>
</reference>
<dbReference type="Gramene" id="PNT75496">
    <property type="protein sequence ID" value="PNT75496"/>
    <property type="gene ID" value="BRADI_1g33508v3"/>
</dbReference>
<dbReference type="EnsemblPlants" id="PNT75496">
    <property type="protein sequence ID" value="PNT75496"/>
    <property type="gene ID" value="BRADI_1g33508v3"/>
</dbReference>
<keyword evidence="3" id="KW-1185">Reference proteome</keyword>
<reference evidence="1 2" key="1">
    <citation type="journal article" date="2010" name="Nature">
        <title>Genome sequencing and analysis of the model grass Brachypodium distachyon.</title>
        <authorList>
            <consortium name="International Brachypodium Initiative"/>
        </authorList>
    </citation>
    <scope>NUCLEOTIDE SEQUENCE [LARGE SCALE GENOMIC DNA]</scope>
    <source>
        <strain evidence="1 2">Bd21</strain>
    </source>
</reference>
<proteinExistence type="predicted"/>
<dbReference type="EMBL" id="CM000880">
    <property type="protein sequence ID" value="PNT75496.1"/>
    <property type="molecule type" value="Genomic_DNA"/>
</dbReference>
<dbReference type="InParanoid" id="A0A2K2DMI6"/>
<dbReference type="AlphaFoldDB" id="A0A2K2DMI6"/>
<gene>
    <name evidence="1" type="ORF">BRADI_1g33508v3</name>
</gene>
<name>A0A2K2DMI6_BRADI</name>
<protein>
    <submittedName>
        <fullName evidence="1 2">Uncharacterized protein</fullName>
    </submittedName>
</protein>
<evidence type="ECO:0000313" key="2">
    <source>
        <dbReference type="EnsemblPlants" id="PNT75496"/>
    </source>
</evidence>